<dbReference type="Proteomes" id="UP001183414">
    <property type="component" value="Unassembled WGS sequence"/>
</dbReference>
<dbReference type="EMBL" id="JAVREQ010000005">
    <property type="protein sequence ID" value="MDT0378779.1"/>
    <property type="molecule type" value="Genomic_DNA"/>
</dbReference>
<proteinExistence type="predicted"/>
<accession>A0ABU2NP78</accession>
<feature type="domain" description="Zinc-ribbon 15" evidence="1">
    <location>
        <begin position="19"/>
        <end position="63"/>
    </location>
</feature>
<protein>
    <submittedName>
        <fullName evidence="2">Zinc-ribbon domain-containing protein</fullName>
    </submittedName>
</protein>
<evidence type="ECO:0000259" key="1">
    <source>
        <dbReference type="Pfam" id="PF17032"/>
    </source>
</evidence>
<comment type="caution">
    <text evidence="2">The sequence shown here is derived from an EMBL/GenBank/DDBJ whole genome shotgun (WGS) entry which is preliminary data.</text>
</comment>
<reference evidence="3" key="1">
    <citation type="submission" date="2023-07" db="EMBL/GenBank/DDBJ databases">
        <title>30 novel species of actinomycetes from the DSMZ collection.</title>
        <authorList>
            <person name="Nouioui I."/>
        </authorList>
    </citation>
    <scope>NUCLEOTIDE SEQUENCE [LARGE SCALE GENOMIC DNA]</scope>
    <source>
        <strain evidence="3">DSM 42041</strain>
    </source>
</reference>
<name>A0ABU2NP78_9ACTN</name>
<dbReference type="RefSeq" id="WP_311672611.1">
    <property type="nucleotide sequence ID" value="NZ_JAVREQ010000005.1"/>
</dbReference>
<dbReference type="InterPro" id="IPR031493">
    <property type="entry name" value="Zinc_ribbon_15"/>
</dbReference>
<evidence type="ECO:0000313" key="3">
    <source>
        <dbReference type="Proteomes" id="UP001183414"/>
    </source>
</evidence>
<dbReference type="Pfam" id="PF17032">
    <property type="entry name" value="Zn_ribbon_15"/>
    <property type="match status" value="1"/>
</dbReference>
<sequence length="81" mass="9132">MIIFGISSKTYQLAVLSLLCHVCGNTAAHPLRRRVRRFSLFFVPLFPVGPAKYGMQCTYCGAYRDLSRDEAERLTHGAVRP</sequence>
<keyword evidence="3" id="KW-1185">Reference proteome</keyword>
<organism evidence="2 3">
    <name type="scientific">Streptomyces hazeniae</name>
    <dbReference type="NCBI Taxonomy" id="3075538"/>
    <lineage>
        <taxon>Bacteria</taxon>
        <taxon>Bacillati</taxon>
        <taxon>Actinomycetota</taxon>
        <taxon>Actinomycetes</taxon>
        <taxon>Kitasatosporales</taxon>
        <taxon>Streptomycetaceae</taxon>
        <taxon>Streptomyces</taxon>
    </lineage>
</organism>
<gene>
    <name evidence="2" type="ORF">RM572_08330</name>
</gene>
<evidence type="ECO:0000313" key="2">
    <source>
        <dbReference type="EMBL" id="MDT0378779.1"/>
    </source>
</evidence>